<reference evidence="4" key="2">
    <citation type="submission" date="2022-03" db="EMBL/GenBank/DDBJ databases">
        <title>Draft title - Genomic analysis of global carrot germplasm unveils the trajectory of domestication and the origin of high carotenoid orange carrot.</title>
        <authorList>
            <person name="Iorizzo M."/>
            <person name="Ellison S."/>
            <person name="Senalik D."/>
            <person name="Macko-Podgorni A."/>
            <person name="Grzebelus D."/>
            <person name="Bostan H."/>
            <person name="Rolling W."/>
            <person name="Curaba J."/>
            <person name="Simon P."/>
        </authorList>
    </citation>
    <scope>NUCLEOTIDE SEQUENCE</scope>
    <source>
        <tissue evidence="4">Leaf</tissue>
    </source>
</reference>
<protein>
    <recommendedName>
        <fullName evidence="3">SWIM-type domain-containing protein</fullName>
    </recommendedName>
</protein>
<dbReference type="PROSITE" id="PS50966">
    <property type="entry name" value="ZF_SWIM"/>
    <property type="match status" value="1"/>
</dbReference>
<dbReference type="Proteomes" id="UP000077755">
    <property type="component" value="Chromosome 3"/>
</dbReference>
<feature type="compositionally biased region" description="Low complexity" evidence="2">
    <location>
        <begin position="7"/>
        <end position="20"/>
    </location>
</feature>
<keyword evidence="1" id="KW-0862">Zinc</keyword>
<evidence type="ECO:0000259" key="3">
    <source>
        <dbReference type="PROSITE" id="PS50966"/>
    </source>
</evidence>
<keyword evidence="1" id="KW-0863">Zinc-finger</keyword>
<dbReference type="GO" id="GO:0008270">
    <property type="term" value="F:zinc ion binding"/>
    <property type="evidence" value="ECO:0007669"/>
    <property type="project" value="UniProtKB-KW"/>
</dbReference>
<dbReference type="AlphaFoldDB" id="A0AAF0WLR5"/>
<organism evidence="4 5">
    <name type="scientific">Daucus carota subsp. sativus</name>
    <name type="common">Carrot</name>
    <dbReference type="NCBI Taxonomy" id="79200"/>
    <lineage>
        <taxon>Eukaryota</taxon>
        <taxon>Viridiplantae</taxon>
        <taxon>Streptophyta</taxon>
        <taxon>Embryophyta</taxon>
        <taxon>Tracheophyta</taxon>
        <taxon>Spermatophyta</taxon>
        <taxon>Magnoliopsida</taxon>
        <taxon>eudicotyledons</taxon>
        <taxon>Gunneridae</taxon>
        <taxon>Pentapetalae</taxon>
        <taxon>asterids</taxon>
        <taxon>campanulids</taxon>
        <taxon>Apiales</taxon>
        <taxon>Apiaceae</taxon>
        <taxon>Apioideae</taxon>
        <taxon>Scandiceae</taxon>
        <taxon>Daucinae</taxon>
        <taxon>Daucus</taxon>
        <taxon>Daucus sect. Daucus</taxon>
    </lineage>
</organism>
<dbReference type="PANTHER" id="PTHR47718">
    <property type="entry name" value="OS01G0519700 PROTEIN"/>
    <property type="match status" value="1"/>
</dbReference>
<dbReference type="InterPro" id="IPR018289">
    <property type="entry name" value="MULE_transposase_dom"/>
</dbReference>
<evidence type="ECO:0000313" key="4">
    <source>
        <dbReference type="EMBL" id="WOG92272.1"/>
    </source>
</evidence>
<accession>A0AAF0WLR5</accession>
<evidence type="ECO:0000256" key="2">
    <source>
        <dbReference type="SAM" id="MobiDB-lite"/>
    </source>
</evidence>
<name>A0AAF0WLR5_DAUCS</name>
<keyword evidence="1" id="KW-0479">Metal-binding</keyword>
<feature type="region of interest" description="Disordered" evidence="2">
    <location>
        <begin position="783"/>
        <end position="805"/>
    </location>
</feature>
<feature type="compositionally biased region" description="Acidic residues" evidence="2">
    <location>
        <begin position="784"/>
        <end position="798"/>
    </location>
</feature>
<evidence type="ECO:0000313" key="5">
    <source>
        <dbReference type="Proteomes" id="UP000077755"/>
    </source>
</evidence>
<proteinExistence type="predicted"/>
<gene>
    <name evidence="4" type="ORF">DCAR_0311535</name>
</gene>
<feature type="region of interest" description="Disordered" evidence="2">
    <location>
        <begin position="1"/>
        <end position="44"/>
    </location>
</feature>
<dbReference type="Pfam" id="PF03101">
    <property type="entry name" value="FAR1"/>
    <property type="match status" value="1"/>
</dbReference>
<reference evidence="4" key="1">
    <citation type="journal article" date="2016" name="Nat. Genet.">
        <title>A high-quality carrot genome assembly provides new insights into carotenoid accumulation and asterid genome evolution.</title>
        <authorList>
            <person name="Iorizzo M."/>
            <person name="Ellison S."/>
            <person name="Senalik D."/>
            <person name="Zeng P."/>
            <person name="Satapoomin P."/>
            <person name="Huang J."/>
            <person name="Bowman M."/>
            <person name="Iovene M."/>
            <person name="Sanseverino W."/>
            <person name="Cavagnaro P."/>
            <person name="Yildiz M."/>
            <person name="Macko-Podgorni A."/>
            <person name="Moranska E."/>
            <person name="Grzebelus E."/>
            <person name="Grzebelus D."/>
            <person name="Ashrafi H."/>
            <person name="Zheng Z."/>
            <person name="Cheng S."/>
            <person name="Spooner D."/>
            <person name="Van Deynze A."/>
            <person name="Simon P."/>
        </authorList>
    </citation>
    <scope>NUCLEOTIDE SEQUENCE</scope>
    <source>
        <tissue evidence="4">Leaf</tissue>
    </source>
</reference>
<dbReference type="Pfam" id="PF10551">
    <property type="entry name" value="MULE"/>
    <property type="match status" value="1"/>
</dbReference>
<feature type="compositionally biased region" description="Acidic residues" evidence="2">
    <location>
        <begin position="730"/>
        <end position="746"/>
    </location>
</feature>
<keyword evidence="5" id="KW-1185">Reference proteome</keyword>
<dbReference type="InterPro" id="IPR004330">
    <property type="entry name" value="FAR1_DNA_bnd_dom"/>
</dbReference>
<feature type="domain" description="SWIM-type" evidence="3">
    <location>
        <begin position="603"/>
        <end position="638"/>
    </location>
</feature>
<dbReference type="InterPro" id="IPR007527">
    <property type="entry name" value="Znf_SWIM"/>
</dbReference>
<evidence type="ECO:0000256" key="1">
    <source>
        <dbReference type="PROSITE-ProRule" id="PRU00325"/>
    </source>
</evidence>
<dbReference type="EMBL" id="CP093345">
    <property type="protein sequence ID" value="WOG92272.1"/>
    <property type="molecule type" value="Genomic_DNA"/>
</dbReference>
<sequence>MASFIFSKLTSPSKPITPSKPRIEIEEENDSDAKKTPIVNVDDNDDDVEEVVEEVGDDDVEEVGGECFDDFCDKQNSKDDDLNESCPCVGQLFDSLDEAEMFYRDYGRRVGFEMIIRTTHRRVKSKRICLRLYICRKGGRIVTKSLDEEKDVHKKKRNMDSIGRTHCLARMYAVHREKLKKWEVTSVYLKHNHTMISKDEVLFMQRPRNITPVIRQLIITLNKSGIGPSKTLNVLGELTGGLENIGFGNQDVRNVLRDIRHYVFDSSDALEGLALLRELKRNSQGEFFYKVDVDEENRVRAMMWVDPRSVNAYKNFGDVVVFDSTYRTNRYCMPFVPFTGVNHHYQSILFGFVLIRDETEESYLWVFKSWLEAMGNVAPQTIITDQDIAIGNAIAEVLPNTSHLYCTWHIGTKFGEKLSHLYANHDHFKEDFNSCIYKSLTVAQFKDRWEALVEKYDLMNHSWLQDMYSVRHKWVCVYTKLHFTTGMTTTSRSESMNSFFDEFVNASTGLKEFIENSQKALEKQYLREREADYETKNKERSKITSSSSESHAASIYTKEMFRRFQHELKESGAYVVIERERNPIYKHYESYKTTVQEEYRKHYVLFVTENGNLTCVCRKFESSGMLCRHIIRYLYKMQWSEIPQQCITLRWTIEGNKRVGALQHKRPKIGNFLESQPARYSTLCKAFQDLAARGSCSIARYNYLMSVIEKESNFIENFPNESGEKRAREEEDDAHEVGDDDDDENFNDLRNPILSQTKGRKKERVKKVKRLFAEMDVCLKELEEEKEAEAEEEEEEEEGHTREELVAIFENYIKELQELDEEEDEEEKKKM</sequence>
<feature type="region of interest" description="Disordered" evidence="2">
    <location>
        <begin position="719"/>
        <end position="750"/>
    </location>
</feature>